<evidence type="ECO:0000256" key="4">
    <source>
        <dbReference type="ARBA" id="ARBA00023125"/>
    </source>
</evidence>
<evidence type="ECO:0000313" key="9">
    <source>
        <dbReference type="EMBL" id="GAQ08591.1"/>
    </source>
</evidence>
<dbReference type="GO" id="GO:0003677">
    <property type="term" value="F:DNA binding"/>
    <property type="evidence" value="ECO:0007669"/>
    <property type="project" value="UniProtKB-KW"/>
</dbReference>
<feature type="region of interest" description="Disordered" evidence="7">
    <location>
        <begin position="75"/>
        <end position="125"/>
    </location>
</feature>
<protein>
    <recommendedName>
        <fullName evidence="8">Zn(2)-C6 fungal-type domain-containing protein</fullName>
    </recommendedName>
</protein>
<evidence type="ECO:0000256" key="1">
    <source>
        <dbReference type="ARBA" id="ARBA00022723"/>
    </source>
</evidence>
<dbReference type="EMBL" id="BCLY01000009">
    <property type="protein sequence ID" value="GAQ08591.1"/>
    <property type="molecule type" value="Genomic_DNA"/>
</dbReference>
<evidence type="ECO:0000256" key="3">
    <source>
        <dbReference type="ARBA" id="ARBA00023015"/>
    </source>
</evidence>
<reference evidence="10 13" key="3">
    <citation type="submission" date="2020-01" db="EMBL/GenBank/DDBJ databases">
        <title>Draft genome sequence of Aspergillus lentulus IFM 60648.</title>
        <authorList>
            <person name="Takahashi H."/>
            <person name="Yaguchi T."/>
        </authorList>
    </citation>
    <scope>NUCLEOTIDE SEQUENCE [LARGE SCALE GENOMIC DNA]</scope>
    <source>
        <strain evidence="10 13">IFM 60648</strain>
    </source>
</reference>
<feature type="region of interest" description="Disordered" evidence="7">
    <location>
        <begin position="1"/>
        <end position="40"/>
    </location>
</feature>
<keyword evidence="4" id="KW-0238">DNA-binding</keyword>
<dbReference type="SMART" id="SM00066">
    <property type="entry name" value="GAL4"/>
    <property type="match status" value="1"/>
</dbReference>
<keyword evidence="6" id="KW-0539">Nucleus</keyword>
<accession>A0AAN4PM29</accession>
<dbReference type="GO" id="GO:0008270">
    <property type="term" value="F:zinc ion binding"/>
    <property type="evidence" value="ECO:0007669"/>
    <property type="project" value="InterPro"/>
</dbReference>
<gene>
    <name evidence="9" type="ORF">ALT_5912</name>
    <name evidence="11" type="ORF">CNMCM8927_004035</name>
    <name evidence="10" type="ORF">IFM60648_04938</name>
</gene>
<evidence type="ECO:0000313" key="11">
    <source>
        <dbReference type="EMBL" id="KAF4206940.1"/>
    </source>
</evidence>
<evidence type="ECO:0000256" key="7">
    <source>
        <dbReference type="SAM" id="MobiDB-lite"/>
    </source>
</evidence>
<dbReference type="PROSITE" id="PS50048">
    <property type="entry name" value="ZN2_CY6_FUNGAL_2"/>
    <property type="match status" value="1"/>
</dbReference>
<sequence length="826" mass="92053">MFDHILKRSHTDLMKRHAASHIQPRDSKRRCLPSYPKNGRVSQACKTCAASKLKCDEEKPCRRCREKKLVCNRAQNGTPIDTSPPRPQRQASQSDQTPHLPADASQVHATFPPPIDGQIDQYPNEMVSPNAEMNNHVPVGLQSGSSTDDRNSVVFSVDGTFFPDCILESLIPSLSRTSDLDPLPVLPQDYFHTELDHNVDFDFDLTDVDYGVIDLFNSRGAVHHNAHNSDGANDCGDGDSGIAIGAEAYHRSSLSAWKPAHEDHAFADQVNLSVSEAIDSPEANFRPDRRILSERLSPSGRDLIFGMVLQTSQRANLTRIMKSFPSSQLLDSLIQYYFESQSYHIDSWIHGPTFRMKEEPPDILAALAAAGAARSTIPTIRRLGYALMEIVRLQMSVKYESDNSTTRDLRASQTFALAIDVGLWSGNARRTEIAESFQQPLVTMLRRALRFRRSVYSNIAPSADDDGDVLEKKWREWAHSESFNRLIHHMFLHDAQSAMMLNVNPIISYSELELPLPAPRSLWEAKSAKDWKEAYLASGLSSRGRTPSLVDSLQDLSQLSAYQSRIDLQLSTLALIHGLSTLVSEYHRQKCITKDHSKHWNALVISSRHQELTQALQHLRMLCFEMSSALGPGIVLVFELISMFLHMSLEELQLFAGKEDKNEARRVYHSAIEWISSIDSRRAIWHAGQVVRAAKVMPPGALTRFFALGVYYASLAFWSYSVVSKAKNCQAVVGSPQSDPQFRGPWPTVYLDGEETTDVQRFISLGCGCPALHAPSGAAVIADPSQIMDAIQTLLRGDAHQDNLSPFVQGLCQLMCDLGNAAYAST</sequence>
<evidence type="ECO:0000259" key="8">
    <source>
        <dbReference type="PROSITE" id="PS50048"/>
    </source>
</evidence>
<evidence type="ECO:0000256" key="5">
    <source>
        <dbReference type="ARBA" id="ARBA00023163"/>
    </source>
</evidence>
<dbReference type="Proteomes" id="UP000649114">
    <property type="component" value="Unassembled WGS sequence"/>
</dbReference>
<reference evidence="11" key="2">
    <citation type="journal article" date="2020" name="bioRxiv">
        <title>Genomic and phenotypic heterogeneity of clinical isolates of the human pathogens Aspergillus fumigatus, Aspergillus lentulus and Aspergillus fumigatiaffinis.</title>
        <authorList>
            <person name="dos Santos R.A.C."/>
            <person name="Steenwyk J.L."/>
            <person name="Rivero-Menendez O."/>
            <person name="Mead M.E."/>
            <person name="Silva L.P."/>
            <person name="Bastos R.W."/>
            <person name="Alastruey-Izquierdo A."/>
            <person name="Goldman G.H."/>
            <person name="Rokas A."/>
        </authorList>
    </citation>
    <scope>NUCLEOTIDE SEQUENCE</scope>
    <source>
        <strain evidence="11">CNM-CM8927</strain>
    </source>
</reference>
<dbReference type="Pfam" id="PF04082">
    <property type="entry name" value="Fungal_trans"/>
    <property type="match status" value="1"/>
</dbReference>
<reference evidence="9 12" key="1">
    <citation type="submission" date="2015-11" db="EMBL/GenBank/DDBJ databases">
        <title>Aspergillus lentulus strain IFM 54703T.</title>
        <authorList>
            <person name="Kusuya Y."/>
            <person name="Sakai K."/>
            <person name="Kamei K."/>
            <person name="Takahashi H."/>
            <person name="Yaguchi T."/>
        </authorList>
    </citation>
    <scope>NUCLEOTIDE SEQUENCE [LARGE SCALE GENOMIC DNA]</scope>
    <source>
        <strain evidence="9 12">IFM 54703</strain>
    </source>
</reference>
<evidence type="ECO:0000313" key="12">
    <source>
        <dbReference type="Proteomes" id="UP000051487"/>
    </source>
</evidence>
<keyword evidence="3" id="KW-0805">Transcription regulation</keyword>
<evidence type="ECO:0000313" key="10">
    <source>
        <dbReference type="EMBL" id="GFF77362.1"/>
    </source>
</evidence>
<keyword evidence="1" id="KW-0479">Metal-binding</keyword>
<proteinExistence type="predicted"/>
<dbReference type="InterPro" id="IPR036864">
    <property type="entry name" value="Zn2-C6_fun-type_DNA-bd_sf"/>
</dbReference>
<evidence type="ECO:0000256" key="2">
    <source>
        <dbReference type="ARBA" id="ARBA00022833"/>
    </source>
</evidence>
<dbReference type="EMBL" id="JAAAPU010000023">
    <property type="protein sequence ID" value="KAF4206940.1"/>
    <property type="molecule type" value="Genomic_DNA"/>
</dbReference>
<dbReference type="Pfam" id="PF00172">
    <property type="entry name" value="Zn_clus"/>
    <property type="match status" value="1"/>
</dbReference>
<dbReference type="PANTHER" id="PTHR47660">
    <property type="entry name" value="TRANSCRIPTION FACTOR WITH C2H2 AND ZN(2)-CYS(6) DNA BINDING DOMAIN (EUROFUNG)-RELATED-RELATED"/>
    <property type="match status" value="1"/>
</dbReference>
<dbReference type="GO" id="GO:0006351">
    <property type="term" value="P:DNA-templated transcription"/>
    <property type="evidence" value="ECO:0007669"/>
    <property type="project" value="InterPro"/>
</dbReference>
<dbReference type="Proteomes" id="UP000051487">
    <property type="component" value="Unassembled WGS sequence"/>
</dbReference>
<dbReference type="PANTHER" id="PTHR47660:SF2">
    <property type="entry name" value="TRANSCRIPTION FACTOR WITH C2H2 AND ZN(2)-CYS(6) DNA BINDING DOMAIN (EUROFUNG)"/>
    <property type="match status" value="1"/>
</dbReference>
<feature type="compositionally biased region" description="Basic and acidic residues" evidence="7">
    <location>
        <begin position="1"/>
        <end position="15"/>
    </location>
</feature>
<dbReference type="PROSITE" id="PS00463">
    <property type="entry name" value="ZN2_CY6_FUNGAL_1"/>
    <property type="match status" value="1"/>
</dbReference>
<organism evidence="9 12">
    <name type="scientific">Aspergillus lentulus</name>
    <dbReference type="NCBI Taxonomy" id="293939"/>
    <lineage>
        <taxon>Eukaryota</taxon>
        <taxon>Fungi</taxon>
        <taxon>Dikarya</taxon>
        <taxon>Ascomycota</taxon>
        <taxon>Pezizomycotina</taxon>
        <taxon>Eurotiomycetes</taxon>
        <taxon>Eurotiomycetidae</taxon>
        <taxon>Eurotiales</taxon>
        <taxon>Aspergillaceae</taxon>
        <taxon>Aspergillus</taxon>
        <taxon>Aspergillus subgen. Fumigati</taxon>
    </lineage>
</organism>
<comment type="caution">
    <text evidence="9">The sequence shown here is derived from an EMBL/GenBank/DDBJ whole genome shotgun (WGS) entry which is preliminary data.</text>
</comment>
<dbReference type="InterPro" id="IPR007219">
    <property type="entry name" value="XnlR_reg_dom"/>
</dbReference>
<keyword evidence="13" id="KW-1185">Reference proteome</keyword>
<keyword evidence="5" id="KW-0804">Transcription</keyword>
<dbReference type="CDD" id="cd00067">
    <property type="entry name" value="GAL4"/>
    <property type="match status" value="1"/>
</dbReference>
<keyword evidence="2" id="KW-0862">Zinc</keyword>
<dbReference type="AlphaFoldDB" id="A0AAN4PM29"/>
<feature type="domain" description="Zn(2)-C6 fungal-type" evidence="8">
    <location>
        <begin position="44"/>
        <end position="73"/>
    </location>
</feature>
<dbReference type="SUPFAM" id="SSF57701">
    <property type="entry name" value="Zn2/Cys6 DNA-binding domain"/>
    <property type="match status" value="1"/>
</dbReference>
<reference evidence="11" key="4">
    <citation type="submission" date="2020-04" db="EMBL/GenBank/DDBJ databases">
        <authorList>
            <person name="Santos R.A.C."/>
            <person name="Steenwyk J.L."/>
            <person name="Rivero-Menendez O."/>
            <person name="Mead M.E."/>
            <person name="Silva L.P."/>
            <person name="Bastos R.W."/>
            <person name="Alastruey-Izquierdo A."/>
            <person name="Goldman G.H."/>
            <person name="Rokas A."/>
        </authorList>
    </citation>
    <scope>NUCLEOTIDE SEQUENCE</scope>
    <source>
        <strain evidence="11">CNM-CM8927</strain>
    </source>
</reference>
<dbReference type="EMBL" id="BLKI01000024">
    <property type="protein sequence ID" value="GFF77362.1"/>
    <property type="molecule type" value="Genomic_DNA"/>
</dbReference>
<name>A0AAN4PM29_ASPLE</name>
<evidence type="ECO:0000256" key="6">
    <source>
        <dbReference type="ARBA" id="ARBA00023242"/>
    </source>
</evidence>
<dbReference type="InterPro" id="IPR001138">
    <property type="entry name" value="Zn2Cys6_DnaBD"/>
</dbReference>
<dbReference type="Proteomes" id="UP000465220">
    <property type="component" value="Unassembled WGS sequence"/>
</dbReference>
<evidence type="ECO:0000313" key="13">
    <source>
        <dbReference type="Proteomes" id="UP000465220"/>
    </source>
</evidence>
<dbReference type="GO" id="GO:0000981">
    <property type="term" value="F:DNA-binding transcription factor activity, RNA polymerase II-specific"/>
    <property type="evidence" value="ECO:0007669"/>
    <property type="project" value="InterPro"/>
</dbReference>
<dbReference type="Gene3D" id="4.10.240.10">
    <property type="entry name" value="Zn(2)-C6 fungal-type DNA-binding domain"/>
    <property type="match status" value="1"/>
</dbReference>